<gene>
    <name evidence="13" type="ORF">WN55_04527</name>
</gene>
<dbReference type="GO" id="GO:0005874">
    <property type="term" value="C:microtubule"/>
    <property type="evidence" value="ECO:0007669"/>
    <property type="project" value="UniProtKB-KW"/>
</dbReference>
<dbReference type="AlphaFoldDB" id="A0A154P158"/>
<evidence type="ECO:0000256" key="11">
    <source>
        <dbReference type="ARBA" id="ARBA00023273"/>
    </source>
</evidence>
<keyword evidence="11" id="KW-0966">Cell projection</keyword>
<evidence type="ECO:0000256" key="3">
    <source>
        <dbReference type="ARBA" id="ARBA00022490"/>
    </source>
</evidence>
<sequence length="919" mass="105618">MELKKVYVKKRTDFGKQCMFDLTDPVLDVNMYPNPSDMRDYIMRTHCHIRAQKSTQLAGHKVSSTDGATSRNSGMCHFEGGWPKEINPRDEETVMRFRRRVEKDDNWAPKLHNLFGPMEDCILQNGTLNIYDHYFDDMVPTELVQPLSLRSVKNFEDPETPRRPVTNISWSPDNGNRILVSYCFLEYGKRTDNCNRVYVWQVDNPTEPYMAMESFYACVACEYNPRDPSVVAGGLMNGQVCYWDLRTDTKPIGYSNLLYSHRDYVNAVKWIQSKSNSEFYSSSADGRAMWWDTRWLRRPTDMLIFDLEKPNDPNLDRTIGVSCLNFGPVPGTKFLFGLDNGIVVSGTRKAKTNAEKLAIKFDAHAGPVVFVDRNVFNPNIFLSIGDWTVKIWSEDTKEGCLLSTLYMRNSPTISCWNKTRNSVFYVATDNGTLIAWDLLRKLQKPIFKLQLGKDKITSMAPDDDGTYMAVGNYNGSVYLVEPTEYFHSFEKRDRIALSEFIERYSKLTKAVDVRLKEIRLMQKMTVMKVEKVAESSAQAVVKVKEKKRKERDSKEAGKSKSGKDGKRSPRESKKKAKDDVTTVYLTAVENKYYEMVEQELQKYARESKPELRPSGPTQIATKKQDRKAKSKRDEETKEAHKKTAKRNLDRKRKTLTRQKSSRRSTGDMPAFLGDGVIEEPDVETQEKLSTKKTKQMVKFLLPVPCKTQICKPKVCCFRNRRKKRATKSNRDKKLRTKSSSVLRTKSPSASTLTAQSKYGSGRRNPKFQALVRWKMLDLPVELMREVQRAKREIRDTRWSRAGSRRRHVDEITEEDTGRHSGSTLSDRTVDSDHGDSSVDDAEGGKEPFVDSERKRKIVTVDPCILPKGKSIEKDFSSMIGVSMPSSIEKEVVVWKSYLGEREAVQGRIYPRISEFHTIE</sequence>
<evidence type="ECO:0000256" key="5">
    <source>
        <dbReference type="ARBA" id="ARBA00022701"/>
    </source>
</evidence>
<name>A0A154P158_DUFNO</name>
<feature type="compositionally biased region" description="Polar residues" evidence="12">
    <location>
        <begin position="737"/>
        <end position="758"/>
    </location>
</feature>
<dbReference type="InterPro" id="IPR036322">
    <property type="entry name" value="WD40_repeat_dom_sf"/>
</dbReference>
<keyword evidence="4" id="KW-0853">WD repeat</keyword>
<dbReference type="SMART" id="SM00320">
    <property type="entry name" value="WD40"/>
    <property type="match status" value="5"/>
</dbReference>
<comment type="subcellular location">
    <subcellularLocation>
        <location evidence="1">Cytoplasm</location>
        <location evidence="1">Cytoskeleton</location>
        <location evidence="1">Cilium axoneme</location>
    </subcellularLocation>
</comment>
<keyword evidence="7" id="KW-0243">Dynein</keyword>
<keyword evidence="10" id="KW-0206">Cytoskeleton</keyword>
<feature type="region of interest" description="Disordered" evidence="12">
    <location>
        <begin position="604"/>
        <end position="689"/>
    </location>
</feature>
<protein>
    <submittedName>
        <fullName evidence="13">Dynein intermediate chain 3, ciliary</fullName>
    </submittedName>
</protein>
<feature type="compositionally biased region" description="Basic and acidic residues" evidence="12">
    <location>
        <begin position="807"/>
        <end position="818"/>
    </location>
</feature>
<evidence type="ECO:0000256" key="9">
    <source>
        <dbReference type="ARBA" id="ARBA00023175"/>
    </source>
</evidence>
<evidence type="ECO:0000256" key="12">
    <source>
        <dbReference type="SAM" id="MobiDB-lite"/>
    </source>
</evidence>
<feature type="region of interest" description="Disordered" evidence="12">
    <location>
        <begin position="540"/>
        <end position="579"/>
    </location>
</feature>
<evidence type="ECO:0000256" key="10">
    <source>
        <dbReference type="ARBA" id="ARBA00023212"/>
    </source>
</evidence>
<organism evidence="13 14">
    <name type="scientific">Dufourea novaeangliae</name>
    <name type="common">Sweat bee</name>
    <dbReference type="NCBI Taxonomy" id="178035"/>
    <lineage>
        <taxon>Eukaryota</taxon>
        <taxon>Metazoa</taxon>
        <taxon>Ecdysozoa</taxon>
        <taxon>Arthropoda</taxon>
        <taxon>Hexapoda</taxon>
        <taxon>Insecta</taxon>
        <taxon>Pterygota</taxon>
        <taxon>Neoptera</taxon>
        <taxon>Endopterygota</taxon>
        <taxon>Hymenoptera</taxon>
        <taxon>Apocrita</taxon>
        <taxon>Aculeata</taxon>
        <taxon>Apoidea</taxon>
        <taxon>Anthophila</taxon>
        <taxon>Halictidae</taxon>
        <taxon>Rophitinae</taxon>
        <taxon>Dufourea</taxon>
    </lineage>
</organism>
<dbReference type="EMBL" id="KQ434796">
    <property type="protein sequence ID" value="KZC05587.1"/>
    <property type="molecule type" value="Genomic_DNA"/>
</dbReference>
<dbReference type="Gene3D" id="2.130.10.10">
    <property type="entry name" value="YVTN repeat-like/Quinoprotein amine dehydrogenase"/>
    <property type="match status" value="2"/>
</dbReference>
<feature type="compositionally biased region" description="Basic residues" evidence="12">
    <location>
        <begin position="721"/>
        <end position="736"/>
    </location>
</feature>
<feature type="region of interest" description="Disordered" evidence="12">
    <location>
        <begin position="721"/>
        <end position="763"/>
    </location>
</feature>
<dbReference type="PANTHER" id="PTHR12442">
    <property type="entry name" value="DYNEIN INTERMEDIATE CHAIN"/>
    <property type="match status" value="1"/>
</dbReference>
<keyword evidence="5" id="KW-0493">Microtubule</keyword>
<evidence type="ECO:0000313" key="14">
    <source>
        <dbReference type="Proteomes" id="UP000076502"/>
    </source>
</evidence>
<keyword evidence="9" id="KW-0505">Motor protein</keyword>
<keyword evidence="6" id="KW-0677">Repeat</keyword>
<dbReference type="GO" id="GO:0036157">
    <property type="term" value="C:outer dynein arm"/>
    <property type="evidence" value="ECO:0007669"/>
    <property type="project" value="TreeGrafter"/>
</dbReference>
<feature type="compositionally biased region" description="Basic and acidic residues" evidence="12">
    <location>
        <begin position="827"/>
        <end position="850"/>
    </location>
</feature>
<dbReference type="InterPro" id="IPR050687">
    <property type="entry name" value="Dynein_IC"/>
</dbReference>
<dbReference type="GO" id="GO:0045504">
    <property type="term" value="F:dynein heavy chain binding"/>
    <property type="evidence" value="ECO:0007669"/>
    <property type="project" value="TreeGrafter"/>
</dbReference>
<evidence type="ECO:0000256" key="4">
    <source>
        <dbReference type="ARBA" id="ARBA00022574"/>
    </source>
</evidence>
<keyword evidence="8" id="KW-0969">Cilium</keyword>
<proteinExistence type="inferred from homology"/>
<dbReference type="InterPro" id="IPR001680">
    <property type="entry name" value="WD40_rpt"/>
</dbReference>
<evidence type="ECO:0000256" key="8">
    <source>
        <dbReference type="ARBA" id="ARBA00023069"/>
    </source>
</evidence>
<dbReference type="STRING" id="178035.A0A154P158"/>
<feature type="compositionally biased region" description="Basic residues" evidence="12">
    <location>
        <begin position="639"/>
        <end position="662"/>
    </location>
</feature>
<evidence type="ECO:0000256" key="1">
    <source>
        <dbReference type="ARBA" id="ARBA00004430"/>
    </source>
</evidence>
<dbReference type="GO" id="GO:0045503">
    <property type="term" value="F:dynein light chain binding"/>
    <property type="evidence" value="ECO:0007669"/>
    <property type="project" value="TreeGrafter"/>
</dbReference>
<keyword evidence="14" id="KW-1185">Reference proteome</keyword>
<evidence type="ECO:0000256" key="7">
    <source>
        <dbReference type="ARBA" id="ARBA00023017"/>
    </source>
</evidence>
<evidence type="ECO:0000313" key="13">
    <source>
        <dbReference type="EMBL" id="KZC05587.1"/>
    </source>
</evidence>
<dbReference type="GO" id="GO:0036158">
    <property type="term" value="P:outer dynein arm assembly"/>
    <property type="evidence" value="ECO:0007669"/>
    <property type="project" value="TreeGrafter"/>
</dbReference>
<feature type="region of interest" description="Disordered" evidence="12">
    <location>
        <begin position="791"/>
        <end position="850"/>
    </location>
</feature>
<feature type="compositionally biased region" description="Basic and acidic residues" evidence="12">
    <location>
        <begin position="550"/>
        <end position="579"/>
    </location>
</feature>
<dbReference type="GO" id="GO:0003341">
    <property type="term" value="P:cilium movement"/>
    <property type="evidence" value="ECO:0007669"/>
    <property type="project" value="TreeGrafter"/>
</dbReference>
<dbReference type="SUPFAM" id="SSF50978">
    <property type="entry name" value="WD40 repeat-like"/>
    <property type="match status" value="1"/>
</dbReference>
<keyword evidence="3" id="KW-0963">Cytoplasm</keyword>
<dbReference type="OrthoDB" id="366230at2759"/>
<evidence type="ECO:0000256" key="2">
    <source>
        <dbReference type="ARBA" id="ARBA00011059"/>
    </source>
</evidence>
<evidence type="ECO:0000256" key="6">
    <source>
        <dbReference type="ARBA" id="ARBA00022737"/>
    </source>
</evidence>
<dbReference type="Proteomes" id="UP000076502">
    <property type="component" value="Unassembled WGS sequence"/>
</dbReference>
<comment type="similarity">
    <text evidence="2">Belongs to the dynein intermediate chain family.</text>
</comment>
<accession>A0A154P158</accession>
<dbReference type="InterPro" id="IPR015943">
    <property type="entry name" value="WD40/YVTN_repeat-like_dom_sf"/>
</dbReference>
<dbReference type="PANTHER" id="PTHR12442:SF7">
    <property type="entry name" value="DYNEIN AXONEMAL INTERMEDIATE CHAIN 2"/>
    <property type="match status" value="1"/>
</dbReference>
<reference evidence="13 14" key="1">
    <citation type="submission" date="2015-07" db="EMBL/GenBank/DDBJ databases">
        <title>The genome of Dufourea novaeangliae.</title>
        <authorList>
            <person name="Pan H."/>
            <person name="Kapheim K."/>
        </authorList>
    </citation>
    <scope>NUCLEOTIDE SEQUENCE [LARGE SCALE GENOMIC DNA]</scope>
    <source>
        <strain evidence="13">0120121106</strain>
        <tissue evidence="13">Whole body</tissue>
    </source>
</reference>